<dbReference type="Gene3D" id="3.40.50.12670">
    <property type="match status" value="1"/>
</dbReference>
<dbReference type="InterPro" id="IPR029058">
    <property type="entry name" value="AB_hydrolase_fold"/>
</dbReference>
<dbReference type="InterPro" id="IPR001563">
    <property type="entry name" value="Peptidase_S10"/>
</dbReference>
<dbReference type="SUPFAM" id="SSF53474">
    <property type="entry name" value="alpha/beta-Hydrolases"/>
    <property type="match status" value="1"/>
</dbReference>
<sequence length="97" mass="10683">MSPTSHPLTRGRQTLESSDTGGLEVKARQASWNRNAHYLMIDSVRQGGFRTYPRGLSLSKARFAEVVVYGAGHLLPMDKPQPALKMLNDFIGTEPGI</sequence>
<dbReference type="EMBL" id="JAPFCC010000001">
    <property type="protein sequence ID" value="MCW7552441.1"/>
    <property type="molecule type" value="Genomic_DNA"/>
</dbReference>
<protein>
    <recommendedName>
        <fullName evidence="4">Alpha/beta hydrolase</fullName>
    </recommendedName>
</protein>
<feature type="region of interest" description="Disordered" evidence="1">
    <location>
        <begin position="1"/>
        <end position="23"/>
    </location>
</feature>
<comment type="caution">
    <text evidence="2">The sequence shown here is derived from an EMBL/GenBank/DDBJ whole genome shotgun (WGS) entry which is preliminary data.</text>
</comment>
<keyword evidence="3" id="KW-1185">Reference proteome</keyword>
<reference evidence="2 3" key="1">
    <citation type="submission" date="2022-10" db="EMBL/GenBank/DDBJ databases">
        <title>High-quality genome sequences of two octocoral-associated bacteria, Endozoicomonas euniceicola EF212 and Endozoicomonas gorgoniicola PS125.</title>
        <authorList>
            <person name="Chiou Y.-J."/>
            <person name="Chen Y.-H."/>
        </authorList>
    </citation>
    <scope>NUCLEOTIDE SEQUENCE [LARGE SCALE GENOMIC DNA]</scope>
    <source>
        <strain evidence="2 3">PS125</strain>
    </source>
</reference>
<proteinExistence type="predicted"/>
<dbReference type="Pfam" id="PF00450">
    <property type="entry name" value="Peptidase_S10"/>
    <property type="match status" value="1"/>
</dbReference>
<organism evidence="2 3">
    <name type="scientific">Endozoicomonas gorgoniicola</name>
    <dbReference type="NCBI Taxonomy" id="1234144"/>
    <lineage>
        <taxon>Bacteria</taxon>
        <taxon>Pseudomonadati</taxon>
        <taxon>Pseudomonadota</taxon>
        <taxon>Gammaproteobacteria</taxon>
        <taxon>Oceanospirillales</taxon>
        <taxon>Endozoicomonadaceae</taxon>
        <taxon>Endozoicomonas</taxon>
    </lineage>
</organism>
<evidence type="ECO:0000313" key="3">
    <source>
        <dbReference type="Proteomes" id="UP001209854"/>
    </source>
</evidence>
<dbReference type="Proteomes" id="UP001209854">
    <property type="component" value="Unassembled WGS sequence"/>
</dbReference>
<gene>
    <name evidence="2" type="ORF">NX722_07245</name>
</gene>
<feature type="compositionally biased region" description="Polar residues" evidence="1">
    <location>
        <begin position="1"/>
        <end position="20"/>
    </location>
</feature>
<name>A0ABT3MST0_9GAMM</name>
<evidence type="ECO:0000313" key="2">
    <source>
        <dbReference type="EMBL" id="MCW7552441.1"/>
    </source>
</evidence>
<evidence type="ECO:0000256" key="1">
    <source>
        <dbReference type="SAM" id="MobiDB-lite"/>
    </source>
</evidence>
<dbReference type="RefSeq" id="WP_262567403.1">
    <property type="nucleotide sequence ID" value="NZ_JAPFCC010000001.1"/>
</dbReference>
<evidence type="ECO:0008006" key="4">
    <source>
        <dbReference type="Google" id="ProtNLM"/>
    </source>
</evidence>
<accession>A0ABT3MST0</accession>